<protein>
    <submittedName>
        <fullName evidence="1">Uncharacterized protein</fullName>
    </submittedName>
</protein>
<proteinExistence type="predicted"/>
<keyword evidence="2" id="KW-1185">Reference proteome</keyword>
<evidence type="ECO:0000313" key="2">
    <source>
        <dbReference type="Proteomes" id="UP000202219"/>
    </source>
</evidence>
<dbReference type="Proteomes" id="UP000202219">
    <property type="component" value="Segment"/>
</dbReference>
<gene>
    <name evidence="1" type="primary">62</name>
    <name evidence="1" type="ORF">SEA_PANCHINO_62</name>
</gene>
<accession>A0A142K7J7</accession>
<dbReference type="RefSeq" id="YP_009304970.1">
    <property type="nucleotide sequence ID" value="NC_031281.1"/>
</dbReference>
<reference evidence="2" key="1">
    <citation type="submission" date="2016-03" db="EMBL/GenBank/DDBJ databases">
        <authorList>
            <person name="Ploux O."/>
        </authorList>
    </citation>
    <scope>NUCLEOTIDE SEQUENCE [LARGE SCALE GENOMIC DNA]</scope>
</reference>
<dbReference type="GeneID" id="29123629"/>
<dbReference type="EMBL" id="KU935727">
    <property type="protein sequence ID" value="AMS02080.1"/>
    <property type="molecule type" value="Genomic_DNA"/>
</dbReference>
<dbReference type="OrthoDB" id="20662at10239"/>
<evidence type="ECO:0000313" key="1">
    <source>
        <dbReference type="EMBL" id="AMS02080.1"/>
    </source>
</evidence>
<dbReference type="KEGG" id="vg:29123629"/>
<name>A0A142K7J7_9CAUD</name>
<organism evidence="1 2">
    <name type="scientific">Mycobacterium phage Panchino</name>
    <dbReference type="NCBI Taxonomy" id="1821537"/>
    <lineage>
        <taxon>Viruses</taxon>
        <taxon>Duplodnaviria</taxon>
        <taxon>Heunggongvirae</taxon>
        <taxon>Uroviricota</taxon>
        <taxon>Caudoviricetes</taxon>
        <taxon>Nclasvirinae</taxon>
        <taxon>Charlievirus</taxon>
        <taxon>Charlievirus panchino</taxon>
    </lineage>
</organism>
<sequence>MAIKVDVEPIINPEKIAQMVREAIAEQLEPELNRHRLTRYLDDAETALRAGNLKEAQIAVEEARRAWISLTATNLGQQSVVVNLAIQQ</sequence>